<feature type="region of interest" description="Disordered" evidence="5">
    <location>
        <begin position="580"/>
        <end position="599"/>
    </location>
</feature>
<gene>
    <name evidence="7" type="primary">str3_3</name>
    <name evidence="7" type="ORF">LOC62_07G008813</name>
</gene>
<reference evidence="7" key="1">
    <citation type="submission" date="2023-10" db="EMBL/GenBank/DDBJ databases">
        <authorList>
            <person name="Noh H."/>
        </authorList>
    </citation>
    <scope>NUCLEOTIDE SEQUENCE</scope>
    <source>
        <strain evidence="7">DUCC4014</strain>
    </source>
</reference>
<keyword evidence="4 6" id="KW-0472">Membrane</keyword>
<feature type="transmembrane region" description="Helical" evidence="6">
    <location>
        <begin position="128"/>
        <end position="147"/>
    </location>
</feature>
<dbReference type="GO" id="GO:0022857">
    <property type="term" value="F:transmembrane transporter activity"/>
    <property type="evidence" value="ECO:0007669"/>
    <property type="project" value="InterPro"/>
</dbReference>
<feature type="transmembrane region" description="Helical" evidence="6">
    <location>
        <begin position="97"/>
        <end position="116"/>
    </location>
</feature>
<dbReference type="AlphaFoldDB" id="A0AAF0YFC9"/>
<evidence type="ECO:0000256" key="5">
    <source>
        <dbReference type="SAM" id="MobiDB-lite"/>
    </source>
</evidence>
<protein>
    <submittedName>
        <fullName evidence="7">Siderophore iron transporter 3</fullName>
    </submittedName>
</protein>
<organism evidence="7 8">
    <name type="scientific">Vanrija pseudolonga</name>
    <dbReference type="NCBI Taxonomy" id="143232"/>
    <lineage>
        <taxon>Eukaryota</taxon>
        <taxon>Fungi</taxon>
        <taxon>Dikarya</taxon>
        <taxon>Basidiomycota</taxon>
        <taxon>Agaricomycotina</taxon>
        <taxon>Tremellomycetes</taxon>
        <taxon>Trichosporonales</taxon>
        <taxon>Trichosporonaceae</taxon>
        <taxon>Vanrija</taxon>
    </lineage>
</organism>
<dbReference type="PANTHER" id="PTHR23501">
    <property type="entry name" value="MAJOR FACILITATOR SUPERFAMILY"/>
    <property type="match status" value="1"/>
</dbReference>
<evidence type="ECO:0000256" key="6">
    <source>
        <dbReference type="SAM" id="Phobius"/>
    </source>
</evidence>
<evidence type="ECO:0000256" key="3">
    <source>
        <dbReference type="ARBA" id="ARBA00022989"/>
    </source>
</evidence>
<dbReference type="InterPro" id="IPR036259">
    <property type="entry name" value="MFS_trans_sf"/>
</dbReference>
<keyword evidence="3 6" id="KW-1133">Transmembrane helix</keyword>
<dbReference type="GeneID" id="87811977"/>
<dbReference type="GO" id="GO:0005886">
    <property type="term" value="C:plasma membrane"/>
    <property type="evidence" value="ECO:0007669"/>
    <property type="project" value="TreeGrafter"/>
</dbReference>
<dbReference type="PANTHER" id="PTHR23501:SF58">
    <property type="entry name" value="LOW AFFINITY HEME TRANSPORTER STR3"/>
    <property type="match status" value="1"/>
</dbReference>
<dbReference type="EMBL" id="CP086720">
    <property type="protein sequence ID" value="WOO85312.1"/>
    <property type="molecule type" value="Genomic_DNA"/>
</dbReference>
<feature type="compositionally biased region" description="Polar residues" evidence="5">
    <location>
        <begin position="1"/>
        <end position="12"/>
    </location>
</feature>
<keyword evidence="2 6" id="KW-0812">Transmembrane</keyword>
<feature type="transmembrane region" description="Helical" evidence="6">
    <location>
        <begin position="309"/>
        <end position="329"/>
    </location>
</feature>
<feature type="region of interest" description="Disordered" evidence="5">
    <location>
        <begin position="1"/>
        <end position="36"/>
    </location>
</feature>
<feature type="transmembrane region" description="Helical" evidence="6">
    <location>
        <begin position="474"/>
        <end position="499"/>
    </location>
</feature>
<dbReference type="InterPro" id="IPR011701">
    <property type="entry name" value="MFS"/>
</dbReference>
<keyword evidence="8" id="KW-1185">Reference proteome</keyword>
<proteinExistence type="predicted"/>
<feature type="transmembrane region" description="Helical" evidence="6">
    <location>
        <begin position="59"/>
        <end position="77"/>
    </location>
</feature>
<feature type="transmembrane region" description="Helical" evidence="6">
    <location>
        <begin position="385"/>
        <end position="405"/>
    </location>
</feature>
<feature type="transmembrane region" description="Helical" evidence="6">
    <location>
        <begin position="219"/>
        <end position="242"/>
    </location>
</feature>
<dbReference type="Pfam" id="PF07690">
    <property type="entry name" value="MFS_1"/>
    <property type="match status" value="1"/>
</dbReference>
<accession>A0AAF0YFC9</accession>
<dbReference type="Proteomes" id="UP000827549">
    <property type="component" value="Chromosome 7"/>
</dbReference>
<feature type="transmembrane region" description="Helical" evidence="6">
    <location>
        <begin position="550"/>
        <end position="567"/>
    </location>
</feature>
<dbReference type="RefSeq" id="XP_062631338.1">
    <property type="nucleotide sequence ID" value="XM_062775354.1"/>
</dbReference>
<comment type="subcellular location">
    <subcellularLocation>
        <location evidence="1">Membrane</location>
        <topology evidence="1">Multi-pass membrane protein</topology>
    </subcellularLocation>
</comment>
<evidence type="ECO:0000256" key="4">
    <source>
        <dbReference type="ARBA" id="ARBA00023136"/>
    </source>
</evidence>
<evidence type="ECO:0000313" key="7">
    <source>
        <dbReference type="EMBL" id="WOO85312.1"/>
    </source>
</evidence>
<evidence type="ECO:0000256" key="1">
    <source>
        <dbReference type="ARBA" id="ARBA00004141"/>
    </source>
</evidence>
<evidence type="ECO:0000256" key="2">
    <source>
        <dbReference type="ARBA" id="ARBA00022692"/>
    </source>
</evidence>
<sequence>MVAVQEPSTLTTVHVRDEKSADVEAPSPSGGDTDTDSVISQAIGVTRIESIHAMLSNSGLKYCLWVMIGVMCIVYALQQSTTAAYTPFATSAYTKHTLVATIGVISAVVAAITQPIMGKISDLASRPAALCAAVTLFTVGYIIVASSSRVSDVVVGLALNQFGQLGIRQMEILLVADITVLEWRGFGQALTSVPWVLSAFISGYISQGINAYSEGGWRWGYGMFCAIVPVCIAPTIMFLFWAQRRARPQIEMAVQRQGGPEHETKLQRFKAFVIQVDIVGLLLIGTSFACLLAPGTLRTTAKGGFANPSLIALYVVGGVLFFAFGVWEYFFVKHGLMPRRLMNRTFVCCMLLDFQYYFTRRLGETYDLSWVYIIKPEWSARNYTFYGNIMITGLCVFALVAGIFMRMTHGYKRVQLAGLAIRSIGQGIQYLSTQGSQPTATLVIGRILMSAGGGTLFITTQVAAQASVPHADMAMAVAIIGLWTQLGGGIGAAISGAVWNERVPANLAKYIGDTHNATQRAEIFGSLLNARKAEPHALINLAYTEAIRPLYLAALVVSLLAFIPALLTREIYLGKEHNEVEGRKQALEGPSPSDTKGSA</sequence>
<evidence type="ECO:0000313" key="8">
    <source>
        <dbReference type="Proteomes" id="UP000827549"/>
    </source>
</evidence>
<name>A0AAF0YFC9_9TREE</name>
<dbReference type="SUPFAM" id="SSF103473">
    <property type="entry name" value="MFS general substrate transporter"/>
    <property type="match status" value="1"/>
</dbReference>
<feature type="transmembrane region" description="Helical" evidence="6">
    <location>
        <begin position="272"/>
        <end position="297"/>
    </location>
</feature>
<dbReference type="Gene3D" id="1.20.1250.20">
    <property type="entry name" value="MFS general substrate transporter like domains"/>
    <property type="match status" value="2"/>
</dbReference>